<accession>A0A4D6DYD4</accession>
<dbReference type="EMBL" id="MK737937">
    <property type="protein sequence ID" value="QBZ71292.1"/>
    <property type="molecule type" value="Genomic_DNA"/>
</dbReference>
<protein>
    <submittedName>
        <fullName evidence="1">Uncharacterized protein</fullName>
    </submittedName>
</protein>
<dbReference type="Proteomes" id="UP000296988">
    <property type="component" value="Segment"/>
</dbReference>
<evidence type="ECO:0000313" key="2">
    <source>
        <dbReference type="Proteomes" id="UP000296988"/>
    </source>
</evidence>
<evidence type="ECO:0000313" key="1">
    <source>
        <dbReference type="EMBL" id="QBZ71292.1"/>
    </source>
</evidence>
<name>A0A4D6DYD4_9CAUD</name>
<keyword evidence="2" id="KW-1185">Reference proteome</keyword>
<reference evidence="2" key="1">
    <citation type="submission" date="2019-04" db="EMBL/GenBank/DDBJ databases">
        <authorList>
            <person name="Morozova V.V."/>
            <person name="Tikunov A.Y."/>
            <person name="Fofanov M.V."/>
            <person name="Tikunova N.V."/>
        </authorList>
    </citation>
    <scope>NUCLEOTIDE SEQUENCE [LARGE SCALE GENOMIC DNA]</scope>
</reference>
<gene>
    <name evidence="1" type="ORF">RP180_37</name>
</gene>
<sequence length="67" mass="7880">MDSGNRGGFRMMVYILTRYHRRYSIQELDIVSVHAKRADADKIAEEKNSKHEAVQPYIYKVVPKKLK</sequence>
<proteinExistence type="predicted"/>
<organism evidence="1 2">
    <name type="scientific">Raoultella phage RP180</name>
    <dbReference type="NCBI Taxonomy" id="2565500"/>
    <lineage>
        <taxon>Viruses</taxon>
        <taxon>Duplodnaviria</taxon>
        <taxon>Heunggongvirae</taxon>
        <taxon>Uroviricota</taxon>
        <taxon>Caudoviricetes</taxon>
        <taxon>Sarkviridae</taxon>
        <taxon>Guernseyvirinae</taxon>
        <taxon>Kagunavirus</taxon>
        <taxon>Kagunavirus RP180</taxon>
    </lineage>
</organism>